<dbReference type="SUPFAM" id="SSF57840">
    <property type="entry name" value="Ribosomal protein L36"/>
    <property type="match status" value="1"/>
</dbReference>
<dbReference type="PROSITE" id="PS00828">
    <property type="entry name" value="RIBOSOMAL_L36"/>
    <property type="match status" value="1"/>
</dbReference>
<evidence type="ECO:0000256" key="6">
    <source>
        <dbReference type="ARBA" id="ARBA00023274"/>
    </source>
</evidence>
<dbReference type="HAMAP" id="MF_00251">
    <property type="entry name" value="Ribosomal_bL36"/>
    <property type="match status" value="1"/>
</dbReference>
<dbReference type="InterPro" id="IPR035977">
    <property type="entry name" value="Ribosomal_bL36_sp"/>
</dbReference>
<comment type="similarity">
    <text evidence="2 7">Belongs to the bacterial ribosomal protein bL36 family.</text>
</comment>
<organism evidence="8 9">
    <name type="scientific">Sinocyclocheilus grahami</name>
    <name type="common">Dianchi golden-line fish</name>
    <name type="synonym">Barbus grahami</name>
    <dbReference type="NCBI Taxonomy" id="75366"/>
    <lineage>
        <taxon>Eukaryota</taxon>
        <taxon>Metazoa</taxon>
        <taxon>Chordata</taxon>
        <taxon>Craniata</taxon>
        <taxon>Vertebrata</taxon>
        <taxon>Euteleostomi</taxon>
        <taxon>Actinopterygii</taxon>
        <taxon>Neopterygii</taxon>
        <taxon>Teleostei</taxon>
        <taxon>Ostariophysi</taxon>
        <taxon>Cypriniformes</taxon>
        <taxon>Cyprinidae</taxon>
        <taxon>Cyprininae</taxon>
        <taxon>Sinocyclocheilus</taxon>
    </lineage>
</organism>
<evidence type="ECO:0000313" key="8">
    <source>
        <dbReference type="Ensembl" id="ENSSGRP00000027376.1"/>
    </source>
</evidence>
<dbReference type="Ensembl" id="ENSSGRT00000029459.1">
    <property type="protein sequence ID" value="ENSSGRP00000027376.1"/>
    <property type="gene ID" value="ENSSGRG00000015713.1"/>
</dbReference>
<dbReference type="GO" id="GO:0006412">
    <property type="term" value="P:translation"/>
    <property type="evidence" value="ECO:0007669"/>
    <property type="project" value="InterPro"/>
</dbReference>
<keyword evidence="3" id="KW-0809">Transit peptide</keyword>
<protein>
    <recommendedName>
        <fullName evidence="7">Ribosomal protein</fullName>
    </recommendedName>
</protein>
<dbReference type="Pfam" id="PF00444">
    <property type="entry name" value="Ribosomal_L36"/>
    <property type="match status" value="1"/>
</dbReference>
<keyword evidence="6 7" id="KW-0687">Ribonucleoprotein</keyword>
<dbReference type="GO" id="GO:0005762">
    <property type="term" value="C:mitochondrial large ribosomal subunit"/>
    <property type="evidence" value="ECO:0007669"/>
    <property type="project" value="TreeGrafter"/>
</dbReference>
<reference evidence="8" key="1">
    <citation type="submission" date="2025-08" db="UniProtKB">
        <authorList>
            <consortium name="Ensembl"/>
        </authorList>
    </citation>
    <scope>IDENTIFICATION</scope>
</reference>
<evidence type="ECO:0000256" key="4">
    <source>
        <dbReference type="ARBA" id="ARBA00022980"/>
    </source>
</evidence>
<dbReference type="AlphaFoldDB" id="A0A672LX72"/>
<reference evidence="8" key="2">
    <citation type="submission" date="2025-09" db="UniProtKB">
        <authorList>
            <consortium name="Ensembl"/>
        </authorList>
    </citation>
    <scope>IDENTIFICATION</scope>
</reference>
<evidence type="ECO:0000256" key="7">
    <source>
        <dbReference type="RuleBase" id="RU000570"/>
    </source>
</evidence>
<proteinExistence type="inferred from homology"/>
<dbReference type="NCBIfam" id="TIGR01022">
    <property type="entry name" value="rpmJ_bact"/>
    <property type="match status" value="1"/>
</dbReference>
<dbReference type="InterPro" id="IPR000473">
    <property type="entry name" value="Ribosomal_bL36"/>
</dbReference>
<dbReference type="InParanoid" id="A0A672LX72"/>
<evidence type="ECO:0000256" key="1">
    <source>
        <dbReference type="ARBA" id="ARBA00004173"/>
    </source>
</evidence>
<evidence type="ECO:0000256" key="3">
    <source>
        <dbReference type="ARBA" id="ARBA00022946"/>
    </source>
</evidence>
<dbReference type="PANTHER" id="PTHR46909">
    <property type="entry name" value="39S RIBOSOMAL PROTEIN L36, MITOCHONDRIAL"/>
    <property type="match status" value="1"/>
</dbReference>
<dbReference type="GO" id="GO:0003735">
    <property type="term" value="F:structural constituent of ribosome"/>
    <property type="evidence" value="ECO:0007669"/>
    <property type="project" value="InterPro"/>
</dbReference>
<dbReference type="Proteomes" id="UP000472262">
    <property type="component" value="Unassembled WGS sequence"/>
</dbReference>
<name>A0A672LX72_SINGR</name>
<dbReference type="FunCoup" id="A0A672LX72">
    <property type="interactions" value="96"/>
</dbReference>
<evidence type="ECO:0000256" key="5">
    <source>
        <dbReference type="ARBA" id="ARBA00023128"/>
    </source>
</evidence>
<evidence type="ECO:0000313" key="9">
    <source>
        <dbReference type="Proteomes" id="UP000472262"/>
    </source>
</evidence>
<keyword evidence="4 7" id="KW-0689">Ribosomal protein</keyword>
<accession>A0A672LX72</accession>
<sequence length="119" mass="13206">MAPLLLSCLVGSLTRQLSQVARCAAFGSLPAAGAQRCISTITAATARFRGVINPMWEPRATFLSPLLGRCQQLLCVQPSAGMKTKTALKRRCKDCFFVRRRGRLFVFCKSHPRHKQRQG</sequence>
<evidence type="ECO:0000256" key="2">
    <source>
        <dbReference type="ARBA" id="ARBA00007645"/>
    </source>
</evidence>
<keyword evidence="5" id="KW-0496">Mitochondrion</keyword>
<dbReference type="InterPro" id="IPR052143">
    <property type="entry name" value="Mitoribosomal_bL36m"/>
</dbReference>
<comment type="subcellular location">
    <subcellularLocation>
        <location evidence="1">Mitochondrion</location>
    </subcellularLocation>
</comment>
<keyword evidence="9" id="KW-1185">Reference proteome</keyword>
<dbReference type="PANTHER" id="PTHR46909:SF1">
    <property type="entry name" value="LARGE RIBOSOMAL SUBUNIT PROTEIN BL36M"/>
    <property type="match status" value="1"/>
</dbReference>